<name>A0ABY8S8W9_9GAMM</name>
<evidence type="ECO:0000313" key="1">
    <source>
        <dbReference type="EMBL" id="WHP06144.1"/>
    </source>
</evidence>
<dbReference type="RefSeq" id="WP_283267708.1">
    <property type="nucleotide sequence ID" value="NZ_CP125669.1"/>
</dbReference>
<dbReference type="EMBL" id="CP125669">
    <property type="protein sequence ID" value="WHP06144.1"/>
    <property type="molecule type" value="Genomic_DNA"/>
</dbReference>
<gene>
    <name evidence="1" type="ORF">QLH32_01300</name>
</gene>
<protein>
    <submittedName>
        <fullName evidence="1">Uncharacterized protein</fullName>
    </submittedName>
</protein>
<evidence type="ECO:0000313" key="2">
    <source>
        <dbReference type="Proteomes" id="UP001229836"/>
    </source>
</evidence>
<reference evidence="1 2" key="1">
    <citation type="submission" date="2023-05" db="EMBL/GenBank/DDBJ databases">
        <title>The complete genome of Acinetobacter sp. nov KCTC 92772.</title>
        <authorList>
            <person name="Zhou G."/>
        </authorList>
    </citation>
    <scope>NUCLEOTIDE SEQUENCE [LARGE SCALE GENOMIC DNA]</scope>
    <source>
        <strain evidence="1 2">KCTC 92772</strain>
    </source>
</reference>
<sequence>MKSKQKSFAALVAAHKLMAHPEQFQSNALKAAQGSPTGGIHAALMIVNTNLNLINFIK</sequence>
<dbReference type="Proteomes" id="UP001229836">
    <property type="component" value="Chromosome"/>
</dbReference>
<keyword evidence="2" id="KW-1185">Reference proteome</keyword>
<accession>A0ABY8S8W9</accession>
<organism evidence="1 2">
    <name type="scientific">Acinetobacter corruptisaponis</name>
    <dbReference type="NCBI Taxonomy" id="3045147"/>
    <lineage>
        <taxon>Bacteria</taxon>
        <taxon>Pseudomonadati</taxon>
        <taxon>Pseudomonadota</taxon>
        <taxon>Gammaproteobacteria</taxon>
        <taxon>Moraxellales</taxon>
        <taxon>Moraxellaceae</taxon>
        <taxon>Acinetobacter</taxon>
    </lineage>
</organism>
<proteinExistence type="predicted"/>